<dbReference type="InterPro" id="IPR011545">
    <property type="entry name" value="DEAD/DEAH_box_helicase_dom"/>
</dbReference>
<dbReference type="SMART" id="SM00490">
    <property type="entry name" value="HELICc"/>
    <property type="match status" value="1"/>
</dbReference>
<proteinExistence type="inferred from homology"/>
<dbReference type="GO" id="GO:0005737">
    <property type="term" value="C:cytoplasm"/>
    <property type="evidence" value="ECO:0007669"/>
    <property type="project" value="TreeGrafter"/>
</dbReference>
<sequence length="824" mass="91366">MQSEFNALKKLVRERTFQISETRFREPFFGRLLTVFADPSAGPADRAAACRDAIGCAAANRLSNPVLQISRDLIPSKYLAAAGLQLEDLTGAVSLMQHLSEAESAVYGRRRRRYLKPLSMDVALKSALGATAFTAYNGAGQQAAIRAILTSPMDSTVIVNLPTGSGKTLAIHALSVCATPQALVLVIVPTIGLMLEQSKRATSVLKGAGLDHGGSYAWFGEQAESEREEIRERLARGTQRILFCAPESALGSLRPLLFRICQQGLLGALVVDEAHLIDQWGAAFRPEFQLLSPLFRSLKQHSPSAIRTLLMSATLSNSTLEMLRDAFVSTDDEPIVVHAGFLRPEPDFNIYRASSPEDHTRAVVKAVSTLPRPLILYATSPADAEAWKKLLSKQGFERVGIFHGETSTSKRDGLLNQWENNTLDVMVATSAFGVGMDKADVRSVVHAAVPENLDRFYQEAGRGGRDGNACWSWLIYSDAQLNVARSLSAQKLVTVELGLDRWTTLLRGKIDQEDGSFTISKSALRRSLPRNSEGNEQWNLRTLLLMQRAGLINLGLSPASAIDEQGVRLETDSARSQYFDRYFDELVVQVRNDAHAAVEVWNNVVEPRRALEKGYAADGFKKLTEWLDDPNRPLCDLLETFYRSGGISPERACGGCPGCRATKREPFTPTLGMAFNVSGLHFPVRPEWMPPSMLLRIRYRSDHIRGTGERALAHEWRNWLHSLLASGQVRAIRANRRFLDEISRDASIQSVPFWCALEPGDSPGEWPEVVIVSPADENLPVIGIDDPPRLLIAPDTLPDERYPHRTWWECYPETKSLEEFLRGI</sequence>
<dbReference type="GO" id="GO:0009378">
    <property type="term" value="F:four-way junction helicase activity"/>
    <property type="evidence" value="ECO:0007669"/>
    <property type="project" value="TreeGrafter"/>
</dbReference>
<dbReference type="InterPro" id="IPR001650">
    <property type="entry name" value="Helicase_C-like"/>
</dbReference>
<dbReference type="PANTHER" id="PTHR13710:SF105">
    <property type="entry name" value="ATP-DEPENDENT DNA HELICASE Q1"/>
    <property type="match status" value="1"/>
</dbReference>
<name>A0A1H6RLC3_9BURK</name>
<comment type="catalytic activity">
    <reaction evidence="6">
        <text>Couples ATP hydrolysis with the unwinding of duplex DNA by translocating in the 3'-5' direction.</text>
        <dbReference type="EC" id="5.6.2.4"/>
    </reaction>
</comment>
<protein>
    <recommendedName>
        <fullName evidence="7">DNA 3'-5' helicase</fullName>
        <ecNumber evidence="7">5.6.2.4</ecNumber>
    </recommendedName>
</protein>
<keyword evidence="4" id="KW-0238">DNA-binding</keyword>
<dbReference type="GO" id="GO:0005524">
    <property type="term" value="F:ATP binding"/>
    <property type="evidence" value="ECO:0007669"/>
    <property type="project" value="UniProtKB-KW"/>
</dbReference>
<keyword evidence="11" id="KW-1185">Reference proteome</keyword>
<dbReference type="SUPFAM" id="SSF52540">
    <property type="entry name" value="P-loop containing nucleoside triphosphate hydrolases"/>
    <property type="match status" value="1"/>
</dbReference>
<evidence type="ECO:0000259" key="8">
    <source>
        <dbReference type="PROSITE" id="PS51192"/>
    </source>
</evidence>
<dbReference type="GO" id="GO:0043138">
    <property type="term" value="F:3'-5' DNA helicase activity"/>
    <property type="evidence" value="ECO:0007669"/>
    <property type="project" value="UniProtKB-EC"/>
</dbReference>
<dbReference type="GO" id="GO:0006281">
    <property type="term" value="P:DNA repair"/>
    <property type="evidence" value="ECO:0007669"/>
    <property type="project" value="TreeGrafter"/>
</dbReference>
<dbReference type="AlphaFoldDB" id="A0A1H6RLC3"/>
<evidence type="ECO:0000256" key="3">
    <source>
        <dbReference type="ARBA" id="ARBA00022840"/>
    </source>
</evidence>
<dbReference type="GO" id="GO:0006310">
    <property type="term" value="P:DNA recombination"/>
    <property type="evidence" value="ECO:0007669"/>
    <property type="project" value="TreeGrafter"/>
</dbReference>
<evidence type="ECO:0000256" key="6">
    <source>
        <dbReference type="ARBA" id="ARBA00034617"/>
    </source>
</evidence>
<comment type="similarity">
    <text evidence="1">Belongs to the helicase family. RecQ subfamily.</text>
</comment>
<dbReference type="EMBL" id="FNYE01000002">
    <property type="protein sequence ID" value="SEI51992.1"/>
    <property type="molecule type" value="Genomic_DNA"/>
</dbReference>
<keyword evidence="10" id="KW-0347">Helicase</keyword>
<dbReference type="RefSeq" id="WP_090862907.1">
    <property type="nucleotide sequence ID" value="NZ_FNYE01000002.1"/>
</dbReference>
<dbReference type="STRING" id="667676.SAMN05192539_1002143"/>
<dbReference type="Proteomes" id="UP000198866">
    <property type="component" value="Unassembled WGS sequence"/>
</dbReference>
<accession>A0A1H6RLC3</accession>
<dbReference type="GO" id="GO:0003677">
    <property type="term" value="F:DNA binding"/>
    <property type="evidence" value="ECO:0007669"/>
    <property type="project" value="UniProtKB-KW"/>
</dbReference>
<keyword evidence="5" id="KW-0413">Isomerase</keyword>
<organism evidence="10 11">
    <name type="scientific">Paraburkholderia diazotrophica</name>
    <dbReference type="NCBI Taxonomy" id="667676"/>
    <lineage>
        <taxon>Bacteria</taxon>
        <taxon>Pseudomonadati</taxon>
        <taxon>Pseudomonadota</taxon>
        <taxon>Betaproteobacteria</taxon>
        <taxon>Burkholderiales</taxon>
        <taxon>Burkholderiaceae</taxon>
        <taxon>Paraburkholderia</taxon>
    </lineage>
</organism>
<dbReference type="Pfam" id="PF00270">
    <property type="entry name" value="DEAD"/>
    <property type="match status" value="1"/>
</dbReference>
<feature type="domain" description="Helicase C-terminal" evidence="9">
    <location>
        <begin position="362"/>
        <end position="510"/>
    </location>
</feature>
<reference evidence="11" key="1">
    <citation type="submission" date="2016-10" db="EMBL/GenBank/DDBJ databases">
        <authorList>
            <person name="Varghese N."/>
            <person name="Submissions S."/>
        </authorList>
    </citation>
    <scope>NUCLEOTIDE SEQUENCE [LARGE SCALE GENOMIC DNA]</scope>
    <source>
        <strain evidence="11">LMG 26031</strain>
    </source>
</reference>
<evidence type="ECO:0000313" key="11">
    <source>
        <dbReference type="Proteomes" id="UP000198866"/>
    </source>
</evidence>
<dbReference type="InterPro" id="IPR027417">
    <property type="entry name" value="P-loop_NTPase"/>
</dbReference>
<dbReference type="Pfam" id="PF00271">
    <property type="entry name" value="Helicase_C"/>
    <property type="match status" value="1"/>
</dbReference>
<dbReference type="InterPro" id="IPR014001">
    <property type="entry name" value="Helicase_ATP-bd"/>
</dbReference>
<evidence type="ECO:0000256" key="2">
    <source>
        <dbReference type="ARBA" id="ARBA00022741"/>
    </source>
</evidence>
<keyword evidence="3" id="KW-0067">ATP-binding</keyword>
<dbReference type="PANTHER" id="PTHR13710">
    <property type="entry name" value="DNA HELICASE RECQ FAMILY MEMBER"/>
    <property type="match status" value="1"/>
</dbReference>
<dbReference type="EC" id="5.6.2.4" evidence="7"/>
<dbReference type="PROSITE" id="PS51194">
    <property type="entry name" value="HELICASE_CTER"/>
    <property type="match status" value="1"/>
</dbReference>
<evidence type="ECO:0000256" key="7">
    <source>
        <dbReference type="ARBA" id="ARBA00034808"/>
    </source>
</evidence>
<dbReference type="Gene3D" id="3.40.50.300">
    <property type="entry name" value="P-loop containing nucleotide triphosphate hydrolases"/>
    <property type="match status" value="2"/>
</dbReference>
<gene>
    <name evidence="10" type="ORF">SAMN05192539_1002143</name>
</gene>
<dbReference type="NCBIfam" id="NF041063">
    <property type="entry name" value="DpdF"/>
    <property type="match status" value="1"/>
</dbReference>
<feature type="domain" description="Helicase ATP-binding" evidence="8">
    <location>
        <begin position="148"/>
        <end position="333"/>
    </location>
</feature>
<evidence type="ECO:0000259" key="9">
    <source>
        <dbReference type="PROSITE" id="PS51194"/>
    </source>
</evidence>
<dbReference type="OrthoDB" id="9760034at2"/>
<dbReference type="PROSITE" id="PS51192">
    <property type="entry name" value="HELICASE_ATP_BIND_1"/>
    <property type="match status" value="1"/>
</dbReference>
<evidence type="ECO:0000256" key="1">
    <source>
        <dbReference type="ARBA" id="ARBA00005446"/>
    </source>
</evidence>
<dbReference type="GO" id="GO:0005694">
    <property type="term" value="C:chromosome"/>
    <property type="evidence" value="ECO:0007669"/>
    <property type="project" value="TreeGrafter"/>
</dbReference>
<keyword evidence="10" id="KW-0378">Hydrolase</keyword>
<keyword evidence="2" id="KW-0547">Nucleotide-binding</keyword>
<evidence type="ECO:0000313" key="10">
    <source>
        <dbReference type="EMBL" id="SEI51992.1"/>
    </source>
</evidence>
<dbReference type="SMART" id="SM00487">
    <property type="entry name" value="DEXDc"/>
    <property type="match status" value="1"/>
</dbReference>
<evidence type="ECO:0000256" key="4">
    <source>
        <dbReference type="ARBA" id="ARBA00023125"/>
    </source>
</evidence>
<evidence type="ECO:0000256" key="5">
    <source>
        <dbReference type="ARBA" id="ARBA00023235"/>
    </source>
</evidence>